<dbReference type="CDD" id="cd17569">
    <property type="entry name" value="REC_HupR-like"/>
    <property type="match status" value="1"/>
</dbReference>
<keyword evidence="1" id="KW-0808">Transferase</keyword>
<keyword evidence="10" id="KW-1185">Reference proteome</keyword>
<dbReference type="SMART" id="SM00267">
    <property type="entry name" value="GGDEF"/>
    <property type="match status" value="1"/>
</dbReference>
<dbReference type="Pfam" id="PF13185">
    <property type="entry name" value="GAF_2"/>
    <property type="match status" value="1"/>
</dbReference>
<dbReference type="SUPFAM" id="SSF55073">
    <property type="entry name" value="Nucleotide cyclase"/>
    <property type="match status" value="1"/>
</dbReference>
<dbReference type="SMART" id="SM00052">
    <property type="entry name" value="EAL"/>
    <property type="match status" value="1"/>
</dbReference>
<dbReference type="PANTHER" id="PTHR44757">
    <property type="entry name" value="DIGUANYLATE CYCLASE DGCP"/>
    <property type="match status" value="1"/>
</dbReference>
<dbReference type="CDD" id="cd01949">
    <property type="entry name" value="GGDEF"/>
    <property type="match status" value="1"/>
</dbReference>
<keyword evidence="2" id="KW-0418">Kinase</keyword>
<accession>A0ABY6BBG4</accession>
<dbReference type="SMART" id="SM00065">
    <property type="entry name" value="GAF"/>
    <property type="match status" value="1"/>
</dbReference>
<dbReference type="InterPro" id="IPR029787">
    <property type="entry name" value="Nucleotide_cyclase"/>
</dbReference>
<dbReference type="Gene3D" id="3.30.70.270">
    <property type="match status" value="1"/>
</dbReference>
<feature type="domain" description="PAC" evidence="6">
    <location>
        <begin position="74"/>
        <end position="128"/>
    </location>
</feature>
<dbReference type="PROSITE" id="PS50110">
    <property type="entry name" value="RESPONSE_REGULATORY"/>
    <property type="match status" value="1"/>
</dbReference>
<dbReference type="Pfam" id="PF00990">
    <property type="entry name" value="GGDEF"/>
    <property type="match status" value="1"/>
</dbReference>
<dbReference type="NCBIfam" id="TIGR00254">
    <property type="entry name" value="GGDEF"/>
    <property type="match status" value="1"/>
</dbReference>
<feature type="domain" description="EAL" evidence="7">
    <location>
        <begin position="471"/>
        <end position="725"/>
    </location>
</feature>
<dbReference type="InterPro" id="IPR013656">
    <property type="entry name" value="PAS_4"/>
</dbReference>
<dbReference type="RefSeq" id="WP_261694020.1">
    <property type="nucleotide sequence ID" value="NZ_CP104694.1"/>
</dbReference>
<feature type="domain" description="Response regulatory" evidence="5">
    <location>
        <begin position="739"/>
        <end position="854"/>
    </location>
</feature>
<dbReference type="SUPFAM" id="SSF141868">
    <property type="entry name" value="EAL domain-like"/>
    <property type="match status" value="1"/>
</dbReference>
<dbReference type="Pfam" id="PF00563">
    <property type="entry name" value="EAL"/>
    <property type="match status" value="1"/>
</dbReference>
<dbReference type="InterPro" id="IPR001789">
    <property type="entry name" value="Sig_transdc_resp-reg_receiver"/>
</dbReference>
<feature type="region of interest" description="Disordered" evidence="4">
    <location>
        <begin position="864"/>
        <end position="883"/>
    </location>
</feature>
<dbReference type="SUPFAM" id="SSF52172">
    <property type="entry name" value="CheY-like"/>
    <property type="match status" value="1"/>
</dbReference>
<evidence type="ECO:0000256" key="2">
    <source>
        <dbReference type="ARBA" id="ARBA00022777"/>
    </source>
</evidence>
<evidence type="ECO:0000313" key="10">
    <source>
        <dbReference type="Proteomes" id="UP001064632"/>
    </source>
</evidence>
<dbReference type="Proteomes" id="UP001064632">
    <property type="component" value="Chromosome"/>
</dbReference>
<dbReference type="PROSITE" id="PS50887">
    <property type="entry name" value="GGDEF"/>
    <property type="match status" value="1"/>
</dbReference>
<dbReference type="InterPro" id="IPR000160">
    <property type="entry name" value="GGDEF_dom"/>
</dbReference>
<keyword evidence="3" id="KW-0597">Phosphoprotein</keyword>
<dbReference type="PROSITE" id="PS50883">
    <property type="entry name" value="EAL"/>
    <property type="match status" value="1"/>
</dbReference>
<reference evidence="9" key="1">
    <citation type="submission" date="2022-09" db="EMBL/GenBank/DDBJ databases">
        <title>Tahibacter sp. nov., isolated from a fresh water.</title>
        <authorList>
            <person name="Baek J.H."/>
            <person name="Lee J.K."/>
            <person name="Kim J.M."/>
            <person name="Jeon C.O."/>
        </authorList>
    </citation>
    <scope>NUCLEOTIDE SEQUENCE</scope>
    <source>
        <strain evidence="9">W38</strain>
    </source>
</reference>
<dbReference type="SUPFAM" id="SSF55785">
    <property type="entry name" value="PYP-like sensor domain (PAS domain)"/>
    <property type="match status" value="1"/>
</dbReference>
<evidence type="ECO:0000259" key="7">
    <source>
        <dbReference type="PROSITE" id="PS50883"/>
    </source>
</evidence>
<evidence type="ECO:0000256" key="4">
    <source>
        <dbReference type="SAM" id="MobiDB-lite"/>
    </source>
</evidence>
<name>A0ABY6BBG4_9GAMM</name>
<organism evidence="9 10">
    <name type="scientific">Tahibacter amnicola</name>
    <dbReference type="NCBI Taxonomy" id="2976241"/>
    <lineage>
        <taxon>Bacteria</taxon>
        <taxon>Pseudomonadati</taxon>
        <taxon>Pseudomonadota</taxon>
        <taxon>Gammaproteobacteria</taxon>
        <taxon>Lysobacterales</taxon>
        <taxon>Rhodanobacteraceae</taxon>
        <taxon>Tahibacter</taxon>
    </lineage>
</organism>
<dbReference type="InterPro" id="IPR011006">
    <property type="entry name" value="CheY-like_superfamily"/>
</dbReference>
<dbReference type="SMART" id="SM00448">
    <property type="entry name" value="REC"/>
    <property type="match status" value="1"/>
</dbReference>
<dbReference type="InterPro" id="IPR003018">
    <property type="entry name" value="GAF"/>
</dbReference>
<dbReference type="EMBL" id="CP104694">
    <property type="protein sequence ID" value="UXI67044.1"/>
    <property type="molecule type" value="Genomic_DNA"/>
</dbReference>
<evidence type="ECO:0000259" key="6">
    <source>
        <dbReference type="PROSITE" id="PS50113"/>
    </source>
</evidence>
<dbReference type="Pfam" id="PF00072">
    <property type="entry name" value="Response_reg"/>
    <property type="match status" value="1"/>
</dbReference>
<dbReference type="SUPFAM" id="SSF55781">
    <property type="entry name" value="GAF domain-like"/>
    <property type="match status" value="1"/>
</dbReference>
<dbReference type="PANTHER" id="PTHR44757:SF2">
    <property type="entry name" value="BIOFILM ARCHITECTURE MAINTENANCE PROTEIN MBAA"/>
    <property type="match status" value="1"/>
</dbReference>
<dbReference type="InterPro" id="IPR035965">
    <property type="entry name" value="PAS-like_dom_sf"/>
</dbReference>
<gene>
    <name evidence="9" type="ORF">N4264_20165</name>
</gene>
<proteinExistence type="predicted"/>
<dbReference type="CDD" id="cd01948">
    <property type="entry name" value="EAL"/>
    <property type="match status" value="1"/>
</dbReference>
<dbReference type="Pfam" id="PF08448">
    <property type="entry name" value="PAS_4"/>
    <property type="match status" value="1"/>
</dbReference>
<dbReference type="InterPro" id="IPR052155">
    <property type="entry name" value="Biofilm_reg_signaling"/>
</dbReference>
<dbReference type="PROSITE" id="PS50113">
    <property type="entry name" value="PAC"/>
    <property type="match status" value="1"/>
</dbReference>
<evidence type="ECO:0000256" key="1">
    <source>
        <dbReference type="ARBA" id="ARBA00022679"/>
    </source>
</evidence>
<protein>
    <submittedName>
        <fullName evidence="9">EAL domain-containing protein</fullName>
    </submittedName>
</protein>
<feature type="domain" description="GGDEF" evidence="8">
    <location>
        <begin position="330"/>
        <end position="462"/>
    </location>
</feature>
<dbReference type="Gene3D" id="3.40.50.2300">
    <property type="match status" value="1"/>
</dbReference>
<sequence length="883" mass="98014">MPDDTRLRALATLSSDWYWEQDAQLRFTAFSGVGPDNEGSPGWLRGATLADVLATAVDGEMAERVRKAVAARQPFSDLLVMRTTASGQTCWFELSGTPLVTPEADFQGYCGLVRNVSDRRRAELTITRYARQQQLIAAFGQRALSTLDIAHVMDFAADVIAEGLEVEFSEVVYLAEDQRSLYLRAGFGWESGWRGSRIGDLEQESSQHRHVMTAILPVVIEDYAQETRFIPAARLLEHGVGSGVLVPIVGRAGACGMLGAYRRNVGAFSADCINFLMSVSNMLETAIERHHSEQRLLYFSQFDPVTRLPNRHLFRDRADQAVTMAIRSGWSGALVCVNCDQIRALSQILSDDTADDLLVYIAQRLSGLQGVTTVARLGGDHFGLLLPQMRARDDAERLGDAIFDAMRQPFSLEQHDIYLEISAGMTVFPDDGTDFDTLMRQACAAMYRAHESHANGVCYYTEGMNNRVLERLTLERDLRMALSRDEFSLYFQPQFSSVENRIVGAEALLRWQHPQRGLLRPPEFISVAEETGLIVPLGEWIIGAACAEAARWRRDGHGAIAVAVNVSPAEVRRGGIPAVVRAALDRSGLPAHLLELELTETLMIDSSESVLSVMRELKNMGVKVALDDFGTGYSSLSYLRRFPVDTVKIDQSFVHTVVTQAEDASIVRSVIAMAHELGVEVIAEGVETPEQAAFLRRHHCDVLQGYLLGEPMVADAFRHQLDQPVHPLLQHFPHEPTHALLVVDDEEFVCNALKRLLRREGYTIYTALSAQEGLAILASTPIAVVLCDQRMPGMSGIEFLARIRVMYPDALRIVLTGYTDLDTVSAAVNQGAIYKFLTKPWIDAALKEDISEAFQEYRRRRPVPTGMLRSHPGDEDLPPLPMA</sequence>
<evidence type="ECO:0000313" key="9">
    <source>
        <dbReference type="EMBL" id="UXI67044.1"/>
    </source>
</evidence>
<dbReference type="InterPro" id="IPR035919">
    <property type="entry name" value="EAL_sf"/>
</dbReference>
<dbReference type="InterPro" id="IPR029016">
    <property type="entry name" value="GAF-like_dom_sf"/>
</dbReference>
<dbReference type="Gene3D" id="3.30.450.40">
    <property type="match status" value="1"/>
</dbReference>
<evidence type="ECO:0000256" key="3">
    <source>
        <dbReference type="PROSITE-ProRule" id="PRU00169"/>
    </source>
</evidence>
<dbReference type="Gene3D" id="3.20.20.450">
    <property type="entry name" value="EAL domain"/>
    <property type="match status" value="1"/>
</dbReference>
<dbReference type="InterPro" id="IPR001633">
    <property type="entry name" value="EAL_dom"/>
</dbReference>
<evidence type="ECO:0000259" key="8">
    <source>
        <dbReference type="PROSITE" id="PS50887"/>
    </source>
</evidence>
<evidence type="ECO:0000259" key="5">
    <source>
        <dbReference type="PROSITE" id="PS50110"/>
    </source>
</evidence>
<feature type="modified residue" description="4-aspartylphosphate" evidence="3">
    <location>
        <position position="788"/>
    </location>
</feature>
<dbReference type="InterPro" id="IPR043128">
    <property type="entry name" value="Rev_trsase/Diguanyl_cyclase"/>
</dbReference>
<dbReference type="Gene3D" id="3.30.450.20">
    <property type="entry name" value="PAS domain"/>
    <property type="match status" value="1"/>
</dbReference>
<dbReference type="InterPro" id="IPR000700">
    <property type="entry name" value="PAS-assoc_C"/>
</dbReference>